<dbReference type="RefSeq" id="WP_310274509.1">
    <property type="nucleotide sequence ID" value="NZ_JAVDWR010000001.1"/>
</dbReference>
<dbReference type="EMBL" id="JAVDWR010000001">
    <property type="protein sequence ID" value="MDR7119731.1"/>
    <property type="molecule type" value="Genomic_DNA"/>
</dbReference>
<reference evidence="1 2" key="1">
    <citation type="submission" date="2023-07" db="EMBL/GenBank/DDBJ databases">
        <title>Sorghum-associated microbial communities from plants grown in Nebraska, USA.</title>
        <authorList>
            <person name="Schachtman D."/>
        </authorList>
    </citation>
    <scope>NUCLEOTIDE SEQUENCE [LARGE SCALE GENOMIC DNA]</scope>
    <source>
        <strain evidence="1 2">4138</strain>
    </source>
</reference>
<comment type="caution">
    <text evidence="1">The sequence shown here is derived from an EMBL/GenBank/DDBJ whole genome shotgun (WGS) entry which is preliminary data.</text>
</comment>
<sequence length="154" mass="18033">MSEQARQAFSDNYQFLLDQRKLDVKSLVKKAKDLNEEFDYSYFNRVLQLKSNPTIEKVEQMVRIARMLEGCSNVEMWMFFIPNYFKNLNNSEVSATLLSESALKSFLHDILYGVKQLKIIDLSPDQYEQIMNFSSYLLKKNKGHTDPLLVKQSS</sequence>
<evidence type="ECO:0000313" key="1">
    <source>
        <dbReference type="EMBL" id="MDR7119731.1"/>
    </source>
</evidence>
<gene>
    <name evidence="1" type="ORF">J2W69_000646</name>
</gene>
<organism evidence="1 2">
    <name type="scientific">Rheinheimera soli</name>
    <dbReference type="NCBI Taxonomy" id="443616"/>
    <lineage>
        <taxon>Bacteria</taxon>
        <taxon>Pseudomonadati</taxon>
        <taxon>Pseudomonadota</taxon>
        <taxon>Gammaproteobacteria</taxon>
        <taxon>Chromatiales</taxon>
        <taxon>Chromatiaceae</taxon>
        <taxon>Rheinheimera</taxon>
    </lineage>
</organism>
<evidence type="ECO:0000313" key="2">
    <source>
        <dbReference type="Proteomes" id="UP001257909"/>
    </source>
</evidence>
<dbReference type="Proteomes" id="UP001257909">
    <property type="component" value="Unassembled WGS sequence"/>
</dbReference>
<protein>
    <submittedName>
        <fullName evidence="1">6-pyruvoyl-tetrahydropterin synthase</fullName>
    </submittedName>
</protein>
<accession>A0ABU1VVH8</accession>
<proteinExistence type="predicted"/>
<name>A0ABU1VVH8_9GAMM</name>
<keyword evidence="2" id="KW-1185">Reference proteome</keyword>